<dbReference type="EMBL" id="AZDB01000012">
    <property type="protein sequence ID" value="KRK42954.1"/>
    <property type="molecule type" value="Genomic_DNA"/>
</dbReference>
<evidence type="ECO:0000313" key="2">
    <source>
        <dbReference type="Proteomes" id="UP000050964"/>
    </source>
</evidence>
<dbReference type="Proteomes" id="UP000050964">
    <property type="component" value="Unassembled WGS sequence"/>
</dbReference>
<gene>
    <name evidence="1" type="ORF">FD26_GL000298</name>
</gene>
<evidence type="ECO:0000313" key="1">
    <source>
        <dbReference type="EMBL" id="KRK42954.1"/>
    </source>
</evidence>
<proteinExistence type="predicted"/>
<dbReference type="AlphaFoldDB" id="A0A837RHX6"/>
<organism evidence="1 2">
    <name type="scientific">Companilactobacillus crustorum JCM 15951</name>
    <dbReference type="NCBI Taxonomy" id="1423737"/>
    <lineage>
        <taxon>Bacteria</taxon>
        <taxon>Bacillati</taxon>
        <taxon>Bacillota</taxon>
        <taxon>Bacilli</taxon>
        <taxon>Lactobacillales</taxon>
        <taxon>Lactobacillaceae</taxon>
        <taxon>Companilactobacillus</taxon>
    </lineage>
</organism>
<protein>
    <submittedName>
        <fullName evidence="1">Uncharacterized protein</fullName>
    </submittedName>
</protein>
<reference evidence="1 2" key="1">
    <citation type="journal article" date="2015" name="Genome Announc.">
        <title>Expanding the biotechnology potential of lactobacilli through comparative genomics of 213 strains and associated genera.</title>
        <authorList>
            <person name="Sun Z."/>
            <person name="Harris H.M."/>
            <person name="McCann A."/>
            <person name="Guo C."/>
            <person name="Argimon S."/>
            <person name="Zhang W."/>
            <person name="Yang X."/>
            <person name="Jeffery I.B."/>
            <person name="Cooney J.C."/>
            <person name="Kagawa T.F."/>
            <person name="Liu W."/>
            <person name="Song Y."/>
            <person name="Salvetti E."/>
            <person name="Wrobel A."/>
            <person name="Rasinkangas P."/>
            <person name="Parkhill J."/>
            <person name="Rea M.C."/>
            <person name="O'Sullivan O."/>
            <person name="Ritari J."/>
            <person name="Douillard F.P."/>
            <person name="Paul Ross R."/>
            <person name="Yang R."/>
            <person name="Briner A.E."/>
            <person name="Felis G.E."/>
            <person name="de Vos W.M."/>
            <person name="Barrangou R."/>
            <person name="Klaenhammer T.R."/>
            <person name="Caufield P.W."/>
            <person name="Cui Y."/>
            <person name="Zhang H."/>
            <person name="O'Toole P.W."/>
        </authorList>
    </citation>
    <scope>NUCLEOTIDE SEQUENCE [LARGE SCALE GENOMIC DNA]</scope>
    <source>
        <strain evidence="1 2">JCM 15951</strain>
    </source>
</reference>
<name>A0A837RHX6_9LACO</name>
<accession>A0A837RHX6</accession>
<sequence>MLMKSKTKISYVILKYDDQTDNIYTKTLNNGNHVYEIPNSEYVQKADSTLSDIKKYIIGKLIDFNTTIDENHLFIPFVNVTVDKGIRIYNYVALILESNQNTFSSMNFESWHRVKLNQRERVWNLAWGSGLTDPVDFKFKNTAIMDYAANPKDSHEITFSNVMHFIDEQTNDFPILGLLSGNKFTMKQVFHYQDLLGVEALKAGDNATFENQYSDSIQAIKDNRITTSYKIKNDYLKK</sequence>
<comment type="caution">
    <text evidence="1">The sequence shown here is derived from an EMBL/GenBank/DDBJ whole genome shotgun (WGS) entry which is preliminary data.</text>
</comment>